<dbReference type="Pfam" id="PF00108">
    <property type="entry name" value="Thiolase_N"/>
    <property type="match status" value="1"/>
</dbReference>
<dbReference type="EC" id="2.3.1.9" evidence="2"/>
<gene>
    <name evidence="10" type="ORF">JBW_00418</name>
</gene>
<dbReference type="PANTHER" id="PTHR18919:SF107">
    <property type="entry name" value="ACETYL-COA ACETYLTRANSFERASE, CYTOSOLIC"/>
    <property type="match status" value="1"/>
</dbReference>
<organism evidence="10 11">
    <name type="scientific">Pelosinus fermentans JBW45</name>
    <dbReference type="NCBI Taxonomy" id="1192197"/>
    <lineage>
        <taxon>Bacteria</taxon>
        <taxon>Bacillati</taxon>
        <taxon>Bacillota</taxon>
        <taxon>Negativicutes</taxon>
        <taxon>Selenomonadales</taxon>
        <taxon>Sporomusaceae</taxon>
        <taxon>Pelosinus</taxon>
    </lineage>
</organism>
<proteinExistence type="inferred from homology"/>
<protein>
    <recommendedName>
        <fullName evidence="2">acetyl-CoA C-acetyltransferase</fullName>
        <ecNumber evidence="2">2.3.1.9</ecNumber>
    </recommendedName>
    <alternativeName>
        <fullName evidence="5">Acetoacetyl-CoA thiolase</fullName>
    </alternativeName>
</protein>
<evidence type="ECO:0000259" key="8">
    <source>
        <dbReference type="Pfam" id="PF00108"/>
    </source>
</evidence>
<dbReference type="InterPro" id="IPR020617">
    <property type="entry name" value="Thiolase_C"/>
</dbReference>
<comment type="similarity">
    <text evidence="1 7">Belongs to the thiolase-like superfamily. Thiolase family.</text>
</comment>
<feature type="active site" description="Proton acceptor" evidence="6">
    <location>
        <position position="349"/>
    </location>
</feature>
<sequence>MKEVVIVSAVRTAIGAYNGSLANVSAVELGALVIKEAIKRANIDPSQVSEVIMGNVLQAGLGQNPARQAALKAGLPIQVPALSINKVCGSGLEAVNLAARTILAGDGDVVVAGGMESMSNAPYLLEKARRGYRMGHSELIDSMIKDGLWCATNDYHMGITAENVAQQYEITRQLQDELAASSQEKALDAILKGRFEDEIVPVVIPQKKGDPIVFATDEHPKKGTTVEKLAALRTAFKKDGTVTAGNASGLNDGAAALVVMSLDKAKELGLTPIARFVSSGSAGVDPSIMGIGPVPATQKALVKAGLTVADLDLIEANEAFAAQFLAVGKELGFDQSKVNVNGGAIALGHPVGASGARILVTLLYAMKQRDAKVGLATLCIGGGQGVATIVENM</sequence>
<dbReference type="RefSeq" id="WP_007958591.1">
    <property type="nucleotide sequence ID" value="NZ_CP010978.1"/>
</dbReference>
<dbReference type="OrthoDB" id="9764892at2"/>
<dbReference type="SUPFAM" id="SSF53901">
    <property type="entry name" value="Thiolase-like"/>
    <property type="match status" value="2"/>
</dbReference>
<dbReference type="KEGG" id="pft:JBW_00418"/>
<feature type="active site" description="Proton acceptor" evidence="6">
    <location>
        <position position="379"/>
    </location>
</feature>
<evidence type="ECO:0000256" key="4">
    <source>
        <dbReference type="ARBA" id="ARBA00023315"/>
    </source>
</evidence>
<dbReference type="PROSITE" id="PS00737">
    <property type="entry name" value="THIOLASE_2"/>
    <property type="match status" value="1"/>
</dbReference>
<dbReference type="Proteomes" id="UP000005361">
    <property type="component" value="Chromosome"/>
</dbReference>
<evidence type="ECO:0000256" key="2">
    <source>
        <dbReference type="ARBA" id="ARBA00012705"/>
    </source>
</evidence>
<dbReference type="HOGENOM" id="CLU_031026_0_0_9"/>
<dbReference type="EMBL" id="CP010978">
    <property type="protein sequence ID" value="AJQ25770.1"/>
    <property type="molecule type" value="Genomic_DNA"/>
</dbReference>
<dbReference type="InterPro" id="IPR016039">
    <property type="entry name" value="Thiolase-like"/>
</dbReference>
<dbReference type="PROSITE" id="PS00099">
    <property type="entry name" value="THIOLASE_3"/>
    <property type="match status" value="1"/>
</dbReference>
<name>I9NMS1_9FIRM</name>
<dbReference type="InterPro" id="IPR020613">
    <property type="entry name" value="Thiolase_CS"/>
</dbReference>
<reference evidence="11" key="2">
    <citation type="submission" date="2015-02" db="EMBL/GenBank/DDBJ databases">
        <title>Complete Genome Sequence of Pelosinus fermentans JBW45.</title>
        <authorList>
            <person name="De Leon K.B."/>
            <person name="Utturkar S.M."/>
            <person name="Camilleri L.B."/>
            <person name="Arkin A.P."/>
            <person name="Fields M.W."/>
            <person name="Brown S.D."/>
            <person name="Wall J.D."/>
        </authorList>
    </citation>
    <scope>NUCLEOTIDE SEQUENCE [LARGE SCALE GENOMIC DNA]</scope>
    <source>
        <strain evidence="11">JBW45</strain>
    </source>
</reference>
<dbReference type="Pfam" id="PF02803">
    <property type="entry name" value="Thiolase_C"/>
    <property type="match status" value="1"/>
</dbReference>
<dbReference type="FunFam" id="3.40.47.10:FF:000010">
    <property type="entry name" value="Acetyl-CoA acetyltransferase (Thiolase)"/>
    <property type="match status" value="1"/>
</dbReference>
<dbReference type="NCBIfam" id="TIGR01930">
    <property type="entry name" value="AcCoA-C-Actrans"/>
    <property type="match status" value="1"/>
</dbReference>
<dbReference type="CDD" id="cd00751">
    <property type="entry name" value="thiolase"/>
    <property type="match status" value="1"/>
</dbReference>
<evidence type="ECO:0000256" key="5">
    <source>
        <dbReference type="ARBA" id="ARBA00030755"/>
    </source>
</evidence>
<dbReference type="InterPro" id="IPR002155">
    <property type="entry name" value="Thiolase"/>
</dbReference>
<dbReference type="GO" id="GO:0003985">
    <property type="term" value="F:acetyl-CoA C-acetyltransferase activity"/>
    <property type="evidence" value="ECO:0007669"/>
    <property type="project" value="UniProtKB-EC"/>
</dbReference>
<keyword evidence="4 7" id="KW-0012">Acyltransferase</keyword>
<dbReference type="PANTHER" id="PTHR18919">
    <property type="entry name" value="ACETYL-COA C-ACYLTRANSFERASE"/>
    <property type="match status" value="1"/>
</dbReference>
<evidence type="ECO:0000256" key="7">
    <source>
        <dbReference type="RuleBase" id="RU003557"/>
    </source>
</evidence>
<keyword evidence="3 7" id="KW-0808">Transferase</keyword>
<accession>I9NMS1</accession>
<dbReference type="PIRSF" id="PIRSF000429">
    <property type="entry name" value="Ac-CoA_Ac_transf"/>
    <property type="match status" value="1"/>
</dbReference>
<dbReference type="PROSITE" id="PS00098">
    <property type="entry name" value="THIOLASE_1"/>
    <property type="match status" value="1"/>
</dbReference>
<dbReference type="Gene3D" id="3.40.47.10">
    <property type="match status" value="2"/>
</dbReference>
<evidence type="ECO:0000259" key="9">
    <source>
        <dbReference type="Pfam" id="PF02803"/>
    </source>
</evidence>
<dbReference type="AlphaFoldDB" id="I9NMS1"/>
<dbReference type="InterPro" id="IPR020615">
    <property type="entry name" value="Thiolase_acyl_enz_int_AS"/>
</dbReference>
<feature type="domain" description="Thiolase C-terminal" evidence="9">
    <location>
        <begin position="270"/>
        <end position="391"/>
    </location>
</feature>
<reference evidence="10 11" key="1">
    <citation type="journal article" date="2015" name="Genome Announc.">
        <title>Complete Genome Sequence of Pelosinus fermentans JBW45, a Member of a Remarkably Competitive Group of Negativicutes in the Firmicutes Phylum.</title>
        <authorList>
            <person name="De Leon K.B."/>
            <person name="Utturkar S.M."/>
            <person name="Camilleri L.B."/>
            <person name="Elias D.A."/>
            <person name="Arkin A.P."/>
            <person name="Fields M.W."/>
            <person name="Brown S.D."/>
            <person name="Wall J.D."/>
        </authorList>
    </citation>
    <scope>NUCLEOTIDE SEQUENCE [LARGE SCALE GENOMIC DNA]</scope>
    <source>
        <strain evidence="10 11">JBW45</strain>
    </source>
</reference>
<feature type="domain" description="Thiolase N-terminal" evidence="8">
    <location>
        <begin position="4"/>
        <end position="261"/>
    </location>
</feature>
<feature type="active site" description="Acyl-thioester intermediate" evidence="6">
    <location>
        <position position="88"/>
    </location>
</feature>
<evidence type="ECO:0000256" key="1">
    <source>
        <dbReference type="ARBA" id="ARBA00010982"/>
    </source>
</evidence>
<evidence type="ECO:0000256" key="6">
    <source>
        <dbReference type="PIRSR" id="PIRSR000429-1"/>
    </source>
</evidence>
<evidence type="ECO:0000313" key="10">
    <source>
        <dbReference type="EMBL" id="AJQ25770.1"/>
    </source>
</evidence>
<dbReference type="InterPro" id="IPR020616">
    <property type="entry name" value="Thiolase_N"/>
</dbReference>
<evidence type="ECO:0000313" key="11">
    <source>
        <dbReference type="Proteomes" id="UP000005361"/>
    </source>
</evidence>
<dbReference type="InterPro" id="IPR020610">
    <property type="entry name" value="Thiolase_AS"/>
</dbReference>
<evidence type="ECO:0000256" key="3">
    <source>
        <dbReference type="ARBA" id="ARBA00022679"/>
    </source>
</evidence>
<dbReference type="STRING" id="1192197.JBW_00418"/>